<dbReference type="CDD" id="cd00590">
    <property type="entry name" value="RRM_SF"/>
    <property type="match status" value="1"/>
</dbReference>
<dbReference type="AlphaFoldDB" id="K6UCH6"/>
<evidence type="ECO:0000256" key="2">
    <source>
        <dbReference type="SAM" id="MobiDB-lite"/>
    </source>
</evidence>
<feature type="compositionally biased region" description="Basic and acidic residues" evidence="2">
    <location>
        <begin position="909"/>
        <end position="918"/>
    </location>
</feature>
<feature type="region of interest" description="Disordered" evidence="2">
    <location>
        <begin position="318"/>
        <end position="377"/>
    </location>
</feature>
<feature type="compositionally biased region" description="Low complexity" evidence="2">
    <location>
        <begin position="682"/>
        <end position="704"/>
    </location>
</feature>
<feature type="compositionally biased region" description="Low complexity" evidence="2">
    <location>
        <begin position="995"/>
        <end position="1020"/>
    </location>
</feature>
<keyword evidence="1" id="KW-0694">RNA-binding</keyword>
<dbReference type="VEuPathDB" id="PlasmoDB:PCYB_032770"/>
<feature type="region of interest" description="Disordered" evidence="2">
    <location>
        <begin position="613"/>
        <end position="712"/>
    </location>
</feature>
<feature type="region of interest" description="Disordered" evidence="2">
    <location>
        <begin position="1"/>
        <end position="74"/>
    </location>
</feature>
<dbReference type="Proteomes" id="UP000006319">
    <property type="component" value="Chromosome 3"/>
</dbReference>
<dbReference type="InterPro" id="IPR035979">
    <property type="entry name" value="RBD_domain_sf"/>
</dbReference>
<evidence type="ECO:0000256" key="1">
    <source>
        <dbReference type="PROSITE-ProRule" id="PRU00176"/>
    </source>
</evidence>
<dbReference type="GeneID" id="14691391"/>
<feature type="region of interest" description="Disordered" evidence="2">
    <location>
        <begin position="568"/>
        <end position="599"/>
    </location>
</feature>
<sequence length="1129" mass="126120">MWLKNIYSKSEGGEKNMGGQEDAIDYDEEEQHRRGGAAADAAEDYAGAAANGRDANGEESAHKREDASDEGECPMDDAQINEQIENIIKNMSSDEEEEGEVVEDEIPYDRIEASNELNKEVILLNFYSDMSNQRLTSLMSVFGKVRNSFIDDNEGVHVIFNSVKSSKRAKEFLDNLKIKNRRIQVIYGTYQERRNDPCMVGASVPGEDITDGVVGEGGIGDDVHGTGQMEGTPNDISTSSHHEKLRTHKNGRTPVKLYKNRKYYLNTVPTNAQNSVAANFTYNSHAKGMVPHVKTNAYFVAPSSSSYRLNGFVSASEMSFSQQEKAPTDNHLHSSTRGGNPNKHHHMPPYNNTFYRPHASNNQHHGGKTSYGNLASSEDYPTPHALYSNYEEYTPHGAHGAHAGHAGHVSHSAHTVKPPKLAKYSKTVKHSRNQNPLLASEREANQIDESVEYIPFNEDNPFGISEENKMLDNPTWNDRKIKQVLQWDQGASIEKNHLDFVDSFGSTKIFNRYLLVTDFPDHLDDENKVKEYMNELFSSEKLHRICVEVSLFVPIEVDEERFFKNATKAEEEEGAVNQGEDDTVNQGEEGAVNQGEEGVVNQGEEGVVNQGEEGAVNQGEQDAPIQGEEAKPEDAPKGAKRRGAKKAAAPKQRKKRGKAKEEEEEQQQQQAAQVGEAHEAGAADQADQTEQADQAGQAGAAEQGNNPPADAARGKRYAHLTFRTIKNCVQAKKALEKNQIKVTFSVPNKANVCLWIGNVLKNFFINTANILKSMFMHFGGLKNIKYVQDKNCIFLQYFTVTDAIKARNHMYGLQVSNNTMLNIDYSTLGEWEGKQHKVSVTRKRLLDALAYDNGKMKEKLESTLRMRNPGFIDPKVMLLLKNGDSHGSNTAGGGAAGGAAGGGVRIKRHATDKSDEHNLKRRPTWDENYLPSTSMHRRKHRSSVIDSYPTSNSANDRTRERGGHSRHDKRESKRSSKRKGATTSDYSPHHHHSNHNNSHSNHNNSHSNHNNSHSNHNNNHNNHHNHRHHDHHHRRHKKRRSGNSGSGDGGDAAGYISRGEEGDSTSEITKSATNRDHAEEEIDSDFNSLDGVELNDYNEIQKTVSFYVNQKYKCDFISNFYDGNPELKM</sequence>
<feature type="compositionally biased region" description="Basic and acidic residues" evidence="2">
    <location>
        <begin position="55"/>
        <end position="66"/>
    </location>
</feature>
<dbReference type="OrthoDB" id="2017782at2759"/>
<gene>
    <name evidence="4" type="ORF">PCYB_032770</name>
</gene>
<evidence type="ECO:0000313" key="4">
    <source>
        <dbReference type="EMBL" id="GAB64866.1"/>
    </source>
</evidence>
<dbReference type="SUPFAM" id="SSF54928">
    <property type="entry name" value="RNA-binding domain, RBD"/>
    <property type="match status" value="2"/>
</dbReference>
<feature type="compositionally biased region" description="Acidic residues" evidence="2">
    <location>
        <begin position="570"/>
        <end position="583"/>
    </location>
</feature>
<dbReference type="PhylomeDB" id="K6UCH6"/>
<dbReference type="InterPro" id="IPR000504">
    <property type="entry name" value="RRM_dom"/>
</dbReference>
<evidence type="ECO:0000259" key="3">
    <source>
        <dbReference type="PROSITE" id="PS50102"/>
    </source>
</evidence>
<feature type="compositionally biased region" description="Basic residues" evidence="2">
    <location>
        <begin position="1021"/>
        <end position="1041"/>
    </location>
</feature>
<name>K6UCH6_PLACD</name>
<feature type="compositionally biased region" description="Polar residues" evidence="2">
    <location>
        <begin position="350"/>
        <end position="376"/>
    </location>
</feature>
<dbReference type="InterPro" id="IPR012677">
    <property type="entry name" value="Nucleotide-bd_a/b_plait_sf"/>
</dbReference>
<feature type="compositionally biased region" description="Low complexity" evidence="2">
    <location>
        <begin position="36"/>
        <end position="54"/>
    </location>
</feature>
<feature type="compositionally biased region" description="Polar residues" evidence="2">
    <location>
        <begin position="944"/>
        <end position="955"/>
    </location>
</feature>
<evidence type="ECO:0000313" key="5">
    <source>
        <dbReference type="Proteomes" id="UP000006319"/>
    </source>
</evidence>
<dbReference type="RefSeq" id="XP_004220997.1">
    <property type="nucleotide sequence ID" value="XM_004220949.1"/>
</dbReference>
<dbReference type="EMBL" id="DF157095">
    <property type="protein sequence ID" value="GAB64866.1"/>
    <property type="molecule type" value="Genomic_DNA"/>
</dbReference>
<dbReference type="GO" id="GO:0003723">
    <property type="term" value="F:RNA binding"/>
    <property type="evidence" value="ECO:0007669"/>
    <property type="project" value="UniProtKB-UniRule"/>
</dbReference>
<feature type="compositionally biased region" description="Basic and acidic residues" evidence="2">
    <location>
        <begin position="628"/>
        <end position="637"/>
    </location>
</feature>
<proteinExistence type="predicted"/>
<protein>
    <submittedName>
        <fullName evidence="4">RNA-binding protein</fullName>
    </submittedName>
</protein>
<feature type="region of interest" description="Disordered" evidence="2">
    <location>
        <begin position="909"/>
        <end position="1084"/>
    </location>
</feature>
<feature type="domain" description="RRM" evidence="3">
    <location>
        <begin position="752"/>
        <end position="828"/>
    </location>
</feature>
<dbReference type="SMART" id="SM00360">
    <property type="entry name" value="RRM"/>
    <property type="match status" value="2"/>
</dbReference>
<keyword evidence="5" id="KW-1185">Reference proteome</keyword>
<dbReference type="eggNOG" id="ENOG502QUGT">
    <property type="taxonomic scope" value="Eukaryota"/>
</dbReference>
<dbReference type="OMA" id="RRMQVIY"/>
<dbReference type="Gene3D" id="3.30.70.330">
    <property type="match status" value="1"/>
</dbReference>
<feature type="compositionally biased region" description="Basic and acidic residues" evidence="2">
    <location>
        <begin position="956"/>
        <end position="974"/>
    </location>
</feature>
<dbReference type="KEGG" id="pcy:PCYB_032770"/>
<reference evidence="4 5" key="1">
    <citation type="journal article" date="2012" name="Nat. Genet.">
        <title>Plasmodium cynomolgi genome sequences provide insight into Plasmodium vivax and the monkey malaria clade.</title>
        <authorList>
            <person name="Tachibana S."/>
            <person name="Sullivan S.A."/>
            <person name="Kawai S."/>
            <person name="Nakamura S."/>
            <person name="Kim H.R."/>
            <person name="Goto N."/>
            <person name="Arisue N."/>
            <person name="Palacpac N.M.Q."/>
            <person name="Honma H."/>
            <person name="Yagi M."/>
            <person name="Tougan T."/>
            <person name="Katakai Y."/>
            <person name="Kaneko O."/>
            <person name="Mita T."/>
            <person name="Kita K."/>
            <person name="Yasutomi Y."/>
            <person name="Sutton P.L."/>
            <person name="Shakhbatyan R."/>
            <person name="Horii T."/>
            <person name="Yasunaga T."/>
            <person name="Barnwell J.W."/>
            <person name="Escalante A.A."/>
            <person name="Carlton J.M."/>
            <person name="Tanabe K."/>
        </authorList>
    </citation>
    <scope>NUCLEOTIDE SEQUENCE [LARGE SCALE GENOMIC DNA]</scope>
    <source>
        <strain evidence="4 5">B</strain>
    </source>
</reference>
<dbReference type="Pfam" id="PF00076">
    <property type="entry name" value="RRM_1"/>
    <property type="match status" value="1"/>
</dbReference>
<accession>K6UCH6</accession>
<organism evidence="4 5">
    <name type="scientific">Plasmodium cynomolgi (strain B)</name>
    <dbReference type="NCBI Taxonomy" id="1120755"/>
    <lineage>
        <taxon>Eukaryota</taxon>
        <taxon>Sar</taxon>
        <taxon>Alveolata</taxon>
        <taxon>Apicomplexa</taxon>
        <taxon>Aconoidasida</taxon>
        <taxon>Haemosporida</taxon>
        <taxon>Plasmodiidae</taxon>
        <taxon>Plasmodium</taxon>
        <taxon>Plasmodium (Plasmodium)</taxon>
    </lineage>
</organism>
<dbReference type="PROSITE" id="PS50102">
    <property type="entry name" value="RRM"/>
    <property type="match status" value="1"/>
</dbReference>